<organism evidence="2 3">
    <name type="scientific">Stenomitos frigidus ULC18</name>
    <dbReference type="NCBI Taxonomy" id="2107698"/>
    <lineage>
        <taxon>Bacteria</taxon>
        <taxon>Bacillati</taxon>
        <taxon>Cyanobacteriota</taxon>
        <taxon>Cyanophyceae</taxon>
        <taxon>Leptolyngbyales</taxon>
        <taxon>Leptolyngbyaceae</taxon>
        <taxon>Stenomitos</taxon>
    </lineage>
</organism>
<proteinExistence type="predicted"/>
<dbReference type="Proteomes" id="UP000239576">
    <property type="component" value="Unassembled WGS sequence"/>
</dbReference>
<evidence type="ECO:0000313" key="3">
    <source>
        <dbReference type="Proteomes" id="UP000239576"/>
    </source>
</evidence>
<dbReference type="OrthoDB" id="211174at2"/>
<dbReference type="InterPro" id="IPR011727">
    <property type="entry name" value="CHP02117"/>
</dbReference>
<accession>A0A2T1ELF8</accession>
<dbReference type="AlphaFoldDB" id="A0A2T1ELF8"/>
<keyword evidence="1" id="KW-0812">Transmembrane</keyword>
<feature type="transmembrane region" description="Helical" evidence="1">
    <location>
        <begin position="12"/>
        <end position="31"/>
    </location>
</feature>
<keyword evidence="3" id="KW-1185">Reference proteome</keyword>
<keyword evidence="1" id="KW-0472">Membrane</keyword>
<dbReference type="EMBL" id="PVWK01000017">
    <property type="protein sequence ID" value="PSB33582.1"/>
    <property type="molecule type" value="Genomic_DNA"/>
</dbReference>
<dbReference type="Pfam" id="PF09601">
    <property type="entry name" value="DUF2459"/>
    <property type="match status" value="1"/>
</dbReference>
<protein>
    <submittedName>
        <fullName evidence="2">TIGR02117 family protein</fullName>
    </submittedName>
</protein>
<evidence type="ECO:0000256" key="1">
    <source>
        <dbReference type="SAM" id="Phobius"/>
    </source>
</evidence>
<comment type="caution">
    <text evidence="2">The sequence shown here is derived from an EMBL/GenBank/DDBJ whole genome shotgun (WGS) entry which is preliminary data.</text>
</comment>
<sequence length="233" mass="26124">MNYRTMRRRIGLYSVCVGLGTVALLTIAALTPRQWHASSQQSGCKFRVYVSGDWMHTNFFVPVRMDGFDWSQHLNLATIGKASANYQYLQFGWGDRIFYVETPSWDQVSLSSAVRSLVLQNPAALFVKGHIAVPHYPNETLKCVSLSKANYIKLMHFLEASFQTDRQGNKQRLSSGQDGDSSFYDATGRYSMLRTCNSWTADGLRAAHVNTPVWGALAPAVLHQLKETCGCDQ</sequence>
<reference evidence="3" key="1">
    <citation type="submission" date="2018-02" db="EMBL/GenBank/DDBJ databases">
        <authorList>
            <person name="Moore K."/>
            <person name="Momper L."/>
        </authorList>
    </citation>
    <scope>NUCLEOTIDE SEQUENCE [LARGE SCALE GENOMIC DNA]</scope>
    <source>
        <strain evidence="3">ULC18</strain>
    </source>
</reference>
<dbReference type="NCBIfam" id="TIGR02117">
    <property type="entry name" value="chp_urease_rgn"/>
    <property type="match status" value="1"/>
</dbReference>
<keyword evidence="1" id="KW-1133">Transmembrane helix</keyword>
<reference evidence="2 3" key="2">
    <citation type="submission" date="2018-03" db="EMBL/GenBank/DDBJ databases">
        <title>The ancient ancestry and fast evolution of plastids.</title>
        <authorList>
            <person name="Moore K.R."/>
            <person name="Magnabosco C."/>
            <person name="Momper L."/>
            <person name="Gold D.A."/>
            <person name="Bosak T."/>
            <person name="Fournier G.P."/>
        </authorList>
    </citation>
    <scope>NUCLEOTIDE SEQUENCE [LARGE SCALE GENOMIC DNA]</scope>
    <source>
        <strain evidence="2 3">ULC18</strain>
    </source>
</reference>
<dbReference type="RefSeq" id="WP_106254944.1">
    <property type="nucleotide sequence ID" value="NZ_CAWNSW010000080.1"/>
</dbReference>
<name>A0A2T1ELF8_9CYAN</name>
<gene>
    <name evidence="2" type="ORF">C7B82_03585</name>
</gene>
<evidence type="ECO:0000313" key="2">
    <source>
        <dbReference type="EMBL" id="PSB33582.1"/>
    </source>
</evidence>